<dbReference type="InterPro" id="IPR018392">
    <property type="entry name" value="LysM"/>
</dbReference>
<dbReference type="PANTHER" id="PTHR33648">
    <property type="entry name" value="EMBRYO SAC 1"/>
    <property type="match status" value="1"/>
</dbReference>
<comment type="caution">
    <text evidence="2">The sequence shown here is derived from an EMBL/GenBank/DDBJ whole genome shotgun (WGS) entry which is preliminary data.</text>
</comment>
<dbReference type="InterPro" id="IPR036779">
    <property type="entry name" value="LysM_dom_sf"/>
</dbReference>
<dbReference type="Gene3D" id="3.10.350.10">
    <property type="entry name" value="LysM domain"/>
    <property type="match status" value="1"/>
</dbReference>
<feature type="domain" description="LysM" evidence="1">
    <location>
        <begin position="80"/>
        <end position="119"/>
    </location>
</feature>
<name>A0A3L6G988_MAIZE</name>
<evidence type="ECO:0000259" key="1">
    <source>
        <dbReference type="Pfam" id="PF01476"/>
    </source>
</evidence>
<reference evidence="2" key="1">
    <citation type="journal article" date="2018" name="Nat. Genet.">
        <title>Extensive intraspecific gene order and gene structural variations between Mo17 and other maize genomes.</title>
        <authorList>
            <person name="Sun S."/>
            <person name="Zhou Y."/>
            <person name="Chen J."/>
            <person name="Shi J."/>
            <person name="Zhao H."/>
            <person name="Zhao H."/>
            <person name="Song W."/>
            <person name="Zhang M."/>
            <person name="Cui Y."/>
            <person name="Dong X."/>
            <person name="Liu H."/>
            <person name="Ma X."/>
            <person name="Jiao Y."/>
            <person name="Wang B."/>
            <person name="Wei X."/>
            <person name="Stein J.C."/>
            <person name="Glaubitz J.C."/>
            <person name="Lu F."/>
            <person name="Yu G."/>
            <person name="Liang C."/>
            <person name="Fengler K."/>
            <person name="Li B."/>
            <person name="Rafalski A."/>
            <person name="Schnable P.S."/>
            <person name="Ware D.H."/>
            <person name="Buckler E.S."/>
            <person name="Lai J."/>
        </authorList>
    </citation>
    <scope>NUCLEOTIDE SEQUENCE [LARGE SCALE GENOMIC DNA]</scope>
    <source>
        <tissue evidence="2">Seedling</tissue>
    </source>
</reference>
<organism evidence="2">
    <name type="scientific">Zea mays</name>
    <name type="common">Maize</name>
    <dbReference type="NCBI Taxonomy" id="4577"/>
    <lineage>
        <taxon>Eukaryota</taxon>
        <taxon>Viridiplantae</taxon>
        <taxon>Streptophyta</taxon>
        <taxon>Embryophyta</taxon>
        <taxon>Tracheophyta</taxon>
        <taxon>Spermatophyta</taxon>
        <taxon>Magnoliopsida</taxon>
        <taxon>Liliopsida</taxon>
        <taxon>Poales</taxon>
        <taxon>Poaceae</taxon>
        <taxon>PACMAD clade</taxon>
        <taxon>Panicoideae</taxon>
        <taxon>Andropogonodae</taxon>
        <taxon>Andropogoneae</taxon>
        <taxon>Tripsacinae</taxon>
        <taxon>Zea</taxon>
    </lineage>
</organism>
<gene>
    <name evidence="2" type="ORF">Zm00014a_021806</name>
</gene>
<dbReference type="EMBL" id="NCVQ01000002">
    <property type="protein sequence ID" value="PWZ43565.1"/>
    <property type="molecule type" value="Genomic_DNA"/>
</dbReference>
<proteinExistence type="predicted"/>
<accession>A0A3L6G988</accession>
<sequence length="127" mass="13196">MAQAEASSRRRRCGGGGAELCAAAARVADAASWWCAVALVALVLLGALRAETDGDGGGAYRALRGPRLGGPAARPCEEVYVVGEGETLHSISDRCGDPFIVERNPHIHDPDDVFPGLVIALCPTKNT</sequence>
<dbReference type="PANTHER" id="PTHR33648:SF15">
    <property type="entry name" value="OS04G0572800 PROTEIN"/>
    <property type="match status" value="1"/>
</dbReference>
<dbReference type="Proteomes" id="UP000251960">
    <property type="component" value="Chromosome 10"/>
</dbReference>
<protein>
    <recommendedName>
        <fullName evidence="1">LysM domain-containing protein</fullName>
    </recommendedName>
</protein>
<dbReference type="Pfam" id="PF01476">
    <property type="entry name" value="LysM"/>
    <property type="match status" value="1"/>
</dbReference>
<dbReference type="CDD" id="cd00118">
    <property type="entry name" value="LysM"/>
    <property type="match status" value="1"/>
</dbReference>
<evidence type="ECO:0000313" key="2">
    <source>
        <dbReference type="EMBL" id="PWZ43565.1"/>
    </source>
</evidence>
<dbReference type="AlphaFoldDB" id="A0A3L6G988"/>